<evidence type="ECO:0000256" key="2">
    <source>
        <dbReference type="SAM" id="SignalP"/>
    </source>
</evidence>
<evidence type="ECO:0000256" key="1">
    <source>
        <dbReference type="SAM" id="MobiDB-lite"/>
    </source>
</evidence>
<proteinExistence type="predicted"/>
<dbReference type="PANTHER" id="PTHR43662">
    <property type="match status" value="1"/>
</dbReference>
<dbReference type="PANTHER" id="PTHR43662:SF7">
    <property type="entry name" value="DUF1996 DOMAIN-CONTAINING PROTEIN"/>
    <property type="match status" value="1"/>
</dbReference>
<protein>
    <recommendedName>
        <fullName evidence="3">DUF1996 domain-containing protein</fullName>
    </recommendedName>
</protein>
<evidence type="ECO:0000313" key="5">
    <source>
        <dbReference type="Proteomes" id="UP001642405"/>
    </source>
</evidence>
<dbReference type="Proteomes" id="UP001642405">
    <property type="component" value="Unassembled WGS sequence"/>
</dbReference>
<feature type="chain" id="PRO_5047199759" description="DUF1996 domain-containing protein" evidence="2">
    <location>
        <begin position="20"/>
        <end position="545"/>
    </location>
</feature>
<name>A0ABP0CNA5_9PEZI</name>
<evidence type="ECO:0000313" key="4">
    <source>
        <dbReference type="EMBL" id="CAK7233560.1"/>
    </source>
</evidence>
<feature type="signal peptide" evidence="2">
    <location>
        <begin position="1"/>
        <end position="19"/>
    </location>
</feature>
<comment type="caution">
    <text evidence="4">The sequence shown here is derived from an EMBL/GenBank/DDBJ whole genome shotgun (WGS) entry which is preliminary data.</text>
</comment>
<keyword evidence="2" id="KW-0732">Signal</keyword>
<dbReference type="Pfam" id="PF09362">
    <property type="entry name" value="DUF1996"/>
    <property type="match status" value="1"/>
</dbReference>
<gene>
    <name evidence="4" type="ORF">SCUCBS95973_008635</name>
</gene>
<reference evidence="4 5" key="1">
    <citation type="submission" date="2024-01" db="EMBL/GenBank/DDBJ databases">
        <authorList>
            <person name="Allen C."/>
            <person name="Tagirdzhanova G."/>
        </authorList>
    </citation>
    <scope>NUCLEOTIDE SEQUENCE [LARGE SCALE GENOMIC DNA]</scope>
</reference>
<keyword evidence="5" id="KW-1185">Reference proteome</keyword>
<feature type="compositionally biased region" description="Basic residues" evidence="1">
    <location>
        <begin position="530"/>
        <end position="545"/>
    </location>
</feature>
<feature type="region of interest" description="Disordered" evidence="1">
    <location>
        <begin position="451"/>
        <end position="478"/>
    </location>
</feature>
<dbReference type="InterPro" id="IPR018535">
    <property type="entry name" value="DUF1996"/>
</dbReference>
<evidence type="ECO:0000259" key="3">
    <source>
        <dbReference type="Pfam" id="PF09362"/>
    </source>
</evidence>
<dbReference type="EMBL" id="CAWUHB010000075">
    <property type="protein sequence ID" value="CAK7233560.1"/>
    <property type="molecule type" value="Genomic_DNA"/>
</dbReference>
<sequence length="545" mass="57692">MVRVSALTLAVTALSPVAAFWRMECRGVAGYARIDPLVSPGEASAHLHAIMGSGGFTESATYADITASNCTSCLVTQDKSSYWHPALYFLDTTTSQYELVEQVGGTLAYYLLNTGNGNTNITAFPENFRMIAGDNSRRSFTAGNVEMADPPKSNWAALNQTSQDKLAQRALGFNCLDYSTDPEASLYRHFFPDKNYLDANCPDGIRFELMFPSCWNGVDVDSANHQSHVAYPDLVMTGDCPDDFPVRLPSLFYETIWNTAAYIGRTGQFVISNGDVQGFAYHGDFMMGWDPAFLQEAVNTCTNPSGEIEDCAIFDIQTLAEADSCKIAEPANLAGDNASGPASILPGNIAPYGDLMDVTMIATYNPAFSSQPTVTSGLDGGFGAGSVAATTAAAAAATSASAASAASAAASANAEAAAPAPAAAPTSQLGTNGINAQVVVHTDNAALAPAFSSASSSQVARSPSRSPSPSPETHGNVVSTQYVTVGNMVTEILWEETIVYVTENPDVTLTTTIVARTAGVSEEMPAVKPRYSHKHMRRHGRRHEQ</sequence>
<feature type="region of interest" description="Disordered" evidence="1">
    <location>
        <begin position="524"/>
        <end position="545"/>
    </location>
</feature>
<feature type="compositionally biased region" description="Low complexity" evidence="1">
    <location>
        <begin position="451"/>
        <end position="467"/>
    </location>
</feature>
<accession>A0ABP0CNA5</accession>
<organism evidence="4 5">
    <name type="scientific">Sporothrix curviconia</name>
    <dbReference type="NCBI Taxonomy" id="1260050"/>
    <lineage>
        <taxon>Eukaryota</taxon>
        <taxon>Fungi</taxon>
        <taxon>Dikarya</taxon>
        <taxon>Ascomycota</taxon>
        <taxon>Pezizomycotina</taxon>
        <taxon>Sordariomycetes</taxon>
        <taxon>Sordariomycetidae</taxon>
        <taxon>Ophiostomatales</taxon>
        <taxon>Ophiostomataceae</taxon>
        <taxon>Sporothrix</taxon>
    </lineage>
</organism>
<feature type="domain" description="DUF1996" evidence="3">
    <location>
        <begin position="35"/>
        <end position="289"/>
    </location>
</feature>